<evidence type="ECO:0000256" key="2">
    <source>
        <dbReference type="SAM" id="MobiDB-lite"/>
    </source>
</evidence>
<dbReference type="Proteomes" id="UP000193920">
    <property type="component" value="Unassembled WGS sequence"/>
</dbReference>
<proteinExistence type="predicted"/>
<dbReference type="GO" id="GO:0016788">
    <property type="term" value="F:hydrolase activity, acting on ester bonds"/>
    <property type="evidence" value="ECO:0007669"/>
    <property type="project" value="InterPro"/>
</dbReference>
<evidence type="ECO:0000256" key="1">
    <source>
        <dbReference type="ARBA" id="ARBA00022729"/>
    </source>
</evidence>
<dbReference type="InterPro" id="IPR001087">
    <property type="entry name" value="GDSL"/>
</dbReference>
<dbReference type="InterPro" id="IPR050592">
    <property type="entry name" value="GDSL_lipolytic_enzyme"/>
</dbReference>
<dbReference type="Gene3D" id="3.40.50.1110">
    <property type="entry name" value="SGNH hydrolase"/>
    <property type="match status" value="1"/>
</dbReference>
<dbReference type="InterPro" id="IPR036514">
    <property type="entry name" value="SGNH_hydro_sf"/>
</dbReference>
<dbReference type="EMBL" id="MCOG01000423">
    <property type="protein sequence ID" value="ORY08383.1"/>
    <property type="molecule type" value="Genomic_DNA"/>
</dbReference>
<dbReference type="AlphaFoldDB" id="A0A1Y1ZDM5"/>
<reference evidence="3 4" key="1">
    <citation type="submission" date="2016-08" db="EMBL/GenBank/DDBJ databases">
        <title>A Parts List for Fungal Cellulosomes Revealed by Comparative Genomics.</title>
        <authorList>
            <consortium name="DOE Joint Genome Institute"/>
            <person name="Haitjema C.H."/>
            <person name="Gilmore S.P."/>
            <person name="Henske J.K."/>
            <person name="Solomon K.V."/>
            <person name="De Groot R."/>
            <person name="Kuo A."/>
            <person name="Mondo S.J."/>
            <person name="Salamov A.A."/>
            <person name="Labutti K."/>
            <person name="Zhao Z."/>
            <person name="Chiniquy J."/>
            <person name="Barry K."/>
            <person name="Brewer H.M."/>
            <person name="Purvine S.O."/>
            <person name="Wright A.T."/>
            <person name="Boxma B."/>
            <person name="Van Alen T."/>
            <person name="Hackstein J.H."/>
            <person name="Baker S.E."/>
            <person name="Grigoriev I.V."/>
            <person name="O'Malley M.A."/>
        </authorList>
    </citation>
    <scope>NUCLEOTIDE SEQUENCE [LARGE SCALE GENOMIC DNA]</scope>
    <source>
        <strain evidence="3 4">G1</strain>
    </source>
</reference>
<dbReference type="OrthoDB" id="1600564at2759"/>
<dbReference type="PANTHER" id="PTHR45642:SF139">
    <property type="entry name" value="SGNH HYDROLASE-TYPE ESTERASE DOMAIN-CONTAINING PROTEIN"/>
    <property type="match status" value="1"/>
</dbReference>
<dbReference type="Pfam" id="PF00657">
    <property type="entry name" value="Lipase_GDSL"/>
    <property type="match status" value="1"/>
</dbReference>
<protein>
    <recommendedName>
        <fullName evidence="5">SGNH hydrolase</fullName>
    </recommendedName>
</protein>
<dbReference type="STRING" id="1754190.A0A1Y1ZDM5"/>
<gene>
    <name evidence="3" type="ORF">LY90DRAFT_519032</name>
</gene>
<evidence type="ECO:0000313" key="3">
    <source>
        <dbReference type="EMBL" id="ORY08383.1"/>
    </source>
</evidence>
<accession>A0A1Y1ZDM5</accession>
<sequence length="214" mass="24863">MSKGRKYADKWNGSNTLFTFWLGTNDITSLNRTEFPQAFLNQTLDTLGDIFFTNVKGLYDTGARNFLIFNVQSINEIPSSNGSSINFDSDVQNFNEHIQKLSKDFTTKFTDSNIIIYNMMEEIRYIQEHYKDYGFINSNDFWDKKNLTETDIPKYIWIDGLHTTFKTNGIFADDVNKCLLSIDSLDNKNEEGKDESKKEEGNDESKKEKEKDEI</sequence>
<evidence type="ECO:0000313" key="4">
    <source>
        <dbReference type="Proteomes" id="UP000193920"/>
    </source>
</evidence>
<organism evidence="3 4">
    <name type="scientific">Neocallimastix californiae</name>
    <dbReference type="NCBI Taxonomy" id="1754190"/>
    <lineage>
        <taxon>Eukaryota</taxon>
        <taxon>Fungi</taxon>
        <taxon>Fungi incertae sedis</taxon>
        <taxon>Chytridiomycota</taxon>
        <taxon>Chytridiomycota incertae sedis</taxon>
        <taxon>Neocallimastigomycetes</taxon>
        <taxon>Neocallimastigales</taxon>
        <taxon>Neocallimastigaceae</taxon>
        <taxon>Neocallimastix</taxon>
    </lineage>
</organism>
<evidence type="ECO:0008006" key="5">
    <source>
        <dbReference type="Google" id="ProtNLM"/>
    </source>
</evidence>
<dbReference type="SUPFAM" id="SSF52266">
    <property type="entry name" value="SGNH hydrolase"/>
    <property type="match status" value="1"/>
</dbReference>
<comment type="caution">
    <text evidence="3">The sequence shown here is derived from an EMBL/GenBank/DDBJ whole genome shotgun (WGS) entry which is preliminary data.</text>
</comment>
<keyword evidence="4" id="KW-1185">Reference proteome</keyword>
<name>A0A1Y1ZDM5_9FUNG</name>
<dbReference type="PANTHER" id="PTHR45642">
    <property type="entry name" value="GDSL ESTERASE/LIPASE EXL3"/>
    <property type="match status" value="1"/>
</dbReference>
<keyword evidence="1" id="KW-0732">Signal</keyword>
<feature type="region of interest" description="Disordered" evidence="2">
    <location>
        <begin position="187"/>
        <end position="214"/>
    </location>
</feature>